<dbReference type="GO" id="GO:0016787">
    <property type="term" value="F:hydrolase activity"/>
    <property type="evidence" value="ECO:0007669"/>
    <property type="project" value="InterPro"/>
</dbReference>
<evidence type="ECO:0000313" key="2">
    <source>
        <dbReference type="EMBL" id="SEN21118.1"/>
    </source>
</evidence>
<dbReference type="EMBL" id="FOCL01000002">
    <property type="protein sequence ID" value="SEN21118.1"/>
    <property type="molecule type" value="Genomic_DNA"/>
</dbReference>
<dbReference type="InterPro" id="IPR010496">
    <property type="entry name" value="AL/BT2_dom"/>
</dbReference>
<evidence type="ECO:0000313" key="3">
    <source>
        <dbReference type="Proteomes" id="UP000198942"/>
    </source>
</evidence>
<dbReference type="Proteomes" id="UP000198942">
    <property type="component" value="Unassembled WGS sequence"/>
</dbReference>
<dbReference type="RefSeq" id="WP_244280903.1">
    <property type="nucleotide sequence ID" value="NZ_FOCL01000002.1"/>
</dbReference>
<evidence type="ECO:0000259" key="1">
    <source>
        <dbReference type="Pfam" id="PF06439"/>
    </source>
</evidence>
<accession>A0A1H8EQR7</accession>
<dbReference type="Gene3D" id="2.60.120.560">
    <property type="entry name" value="Exo-inulinase, domain 1"/>
    <property type="match status" value="1"/>
</dbReference>
<gene>
    <name evidence="2" type="ORF">SAMN05192574_102783</name>
</gene>
<dbReference type="AlphaFoldDB" id="A0A1H8EQR7"/>
<protein>
    <recommendedName>
        <fullName evidence="1">3-keto-alpha-glucoside-1,2-lyase/3-keto-2-hydroxy-glucal hydratase domain-containing protein</fullName>
    </recommendedName>
</protein>
<organism evidence="2 3">
    <name type="scientific">Mucilaginibacter gossypiicola</name>
    <dbReference type="NCBI Taxonomy" id="551995"/>
    <lineage>
        <taxon>Bacteria</taxon>
        <taxon>Pseudomonadati</taxon>
        <taxon>Bacteroidota</taxon>
        <taxon>Sphingobacteriia</taxon>
        <taxon>Sphingobacteriales</taxon>
        <taxon>Sphingobacteriaceae</taxon>
        <taxon>Mucilaginibacter</taxon>
    </lineage>
</organism>
<proteinExistence type="predicted"/>
<reference evidence="3" key="1">
    <citation type="submission" date="2016-10" db="EMBL/GenBank/DDBJ databases">
        <authorList>
            <person name="Varghese N."/>
            <person name="Submissions S."/>
        </authorList>
    </citation>
    <scope>NUCLEOTIDE SEQUENCE [LARGE SCALE GENOMIC DNA]</scope>
    <source>
        <strain evidence="3">Gh-48</strain>
    </source>
</reference>
<name>A0A1H8EQR7_9SPHI</name>
<feature type="domain" description="3-keto-alpha-glucoside-1,2-lyase/3-keto-2-hydroxy-glucal hydratase" evidence="1">
    <location>
        <begin position="49"/>
        <end position="245"/>
    </location>
</feature>
<dbReference type="STRING" id="551995.SAMN05192574_102783"/>
<sequence length="247" mass="27490">MKPTGAATTNQSYLNGGSATIKNNYNFMKKIMLGLMAIPAFCLSVSAQTKLFDGKTTTGWHTYLKKDVVGWKVVDGALQLDPKAAEGHGDLVTDGEYENYELTLEWNITKEGNSGIIFGVHEDPQFGATYLTGMEMQVLDNKDAEDNKKANHLAGSLYDMIAPSKDVCKPAGEWNKVKLRKKDGQITFWLNGTQIVDVKIGSDEWNKVLADSKFKNWKGFAQYPKGHIALQDHGHLVSYRNIKLKEL</sequence>
<dbReference type="Pfam" id="PF06439">
    <property type="entry name" value="3keto-disac_hyd"/>
    <property type="match status" value="1"/>
</dbReference>
<keyword evidence="3" id="KW-1185">Reference proteome</keyword>